<accession>A0ABY6NPT9</accession>
<dbReference type="Gene3D" id="1.20.1260.10">
    <property type="match status" value="1"/>
</dbReference>
<dbReference type="RefSeq" id="WP_265162916.1">
    <property type="nucleotide sequence ID" value="NZ_CP069620.1"/>
</dbReference>
<name>A0ABY6NPT9_9FLAO</name>
<sequence>MNNGEIRVLTLRRLLDDNFAGSRLLRGLAESLNDASLKNYFQNLASRRSQFAIELGEEIHFYTGKKVPASSTHWIKKWEEPGRTGKNKCLKNALRAKKLSLQKYQEALCRIHDGSCREVLLRHKAYLENCIFELKALKSLLKYSAKTEDQLDEIHSTS</sequence>
<dbReference type="InterPro" id="IPR012347">
    <property type="entry name" value="Ferritin-like"/>
</dbReference>
<evidence type="ECO:0000313" key="2">
    <source>
        <dbReference type="Proteomes" id="UP001163981"/>
    </source>
</evidence>
<evidence type="ECO:0000313" key="1">
    <source>
        <dbReference type="EMBL" id="UZH54588.1"/>
    </source>
</evidence>
<gene>
    <name evidence="1" type="ORF">JRG66_11480</name>
</gene>
<evidence type="ECO:0008006" key="3">
    <source>
        <dbReference type="Google" id="ProtNLM"/>
    </source>
</evidence>
<keyword evidence="2" id="KW-1185">Reference proteome</keyword>
<proteinExistence type="predicted"/>
<dbReference type="EMBL" id="CP069620">
    <property type="protein sequence ID" value="UZH54588.1"/>
    <property type="molecule type" value="Genomic_DNA"/>
</dbReference>
<reference evidence="1" key="1">
    <citation type="submission" date="2021-02" db="EMBL/GenBank/DDBJ databases">
        <title>Salinimicrobium sp. nov. isolated from seawater in Tongyeong, Republic of Korea.</title>
        <authorList>
            <person name="Lee S.-J."/>
        </authorList>
    </citation>
    <scope>NUCLEOTIDE SEQUENCE</scope>
    <source>
        <strain evidence="1">HN-2-9-2</strain>
    </source>
</reference>
<protein>
    <recommendedName>
        <fullName evidence="3">DUF2383 domain-containing protein</fullName>
    </recommendedName>
</protein>
<dbReference type="Proteomes" id="UP001163981">
    <property type="component" value="Chromosome"/>
</dbReference>
<organism evidence="1 2">
    <name type="scientific">Salinimicrobium tongyeongense</name>
    <dbReference type="NCBI Taxonomy" id="2809707"/>
    <lineage>
        <taxon>Bacteria</taxon>
        <taxon>Pseudomonadati</taxon>
        <taxon>Bacteroidota</taxon>
        <taxon>Flavobacteriia</taxon>
        <taxon>Flavobacteriales</taxon>
        <taxon>Flavobacteriaceae</taxon>
        <taxon>Salinimicrobium</taxon>
    </lineage>
</organism>